<dbReference type="Proteomes" id="UP001500567">
    <property type="component" value="Unassembled WGS sequence"/>
</dbReference>
<comment type="caution">
    <text evidence="1">The sequence shown here is derived from an EMBL/GenBank/DDBJ whole genome shotgun (WGS) entry which is preliminary data.</text>
</comment>
<sequence>MLLLLAATLSSQAQSPRYGKVTGKLLDADTHEPIPNAHIVLLRASDKALISSTTTRSDGTFVVSKVPFGQYSFRTTILGYRSHYPRIDVQAKQPSVALGTVALQPLNTQLATAPTVGSQSLLAAAR</sequence>
<protein>
    <recommendedName>
        <fullName evidence="3">Carboxypeptidase regulatory-like domain-containing protein</fullName>
    </recommendedName>
</protein>
<dbReference type="Pfam" id="PF13620">
    <property type="entry name" value="CarboxypepD_reg"/>
    <property type="match status" value="1"/>
</dbReference>
<gene>
    <name evidence="1" type="ORF">GCM10022408_04770</name>
</gene>
<dbReference type="InterPro" id="IPR013784">
    <property type="entry name" value="Carb-bd-like_fold"/>
</dbReference>
<dbReference type="RefSeq" id="WP_345070732.1">
    <property type="nucleotide sequence ID" value="NZ_BAABDJ010000002.1"/>
</dbReference>
<evidence type="ECO:0008006" key="3">
    <source>
        <dbReference type="Google" id="ProtNLM"/>
    </source>
</evidence>
<keyword evidence="2" id="KW-1185">Reference proteome</keyword>
<dbReference type="EMBL" id="BAABDJ010000002">
    <property type="protein sequence ID" value="GAA3997156.1"/>
    <property type="molecule type" value="Genomic_DNA"/>
</dbReference>
<proteinExistence type="predicted"/>
<reference evidence="2" key="1">
    <citation type="journal article" date="2019" name="Int. J. Syst. Evol. Microbiol.">
        <title>The Global Catalogue of Microorganisms (GCM) 10K type strain sequencing project: providing services to taxonomists for standard genome sequencing and annotation.</title>
        <authorList>
            <consortium name="The Broad Institute Genomics Platform"/>
            <consortium name="The Broad Institute Genome Sequencing Center for Infectious Disease"/>
            <person name="Wu L."/>
            <person name="Ma J."/>
        </authorList>
    </citation>
    <scope>NUCLEOTIDE SEQUENCE [LARGE SCALE GENOMIC DNA]</scope>
    <source>
        <strain evidence="2">JCM 17224</strain>
    </source>
</reference>
<accession>A0ABP7RGD3</accession>
<evidence type="ECO:0000313" key="1">
    <source>
        <dbReference type="EMBL" id="GAA3997156.1"/>
    </source>
</evidence>
<organism evidence="1 2">
    <name type="scientific">Hymenobacter fastidiosus</name>
    <dbReference type="NCBI Taxonomy" id="486264"/>
    <lineage>
        <taxon>Bacteria</taxon>
        <taxon>Pseudomonadati</taxon>
        <taxon>Bacteroidota</taxon>
        <taxon>Cytophagia</taxon>
        <taxon>Cytophagales</taxon>
        <taxon>Hymenobacteraceae</taxon>
        <taxon>Hymenobacter</taxon>
    </lineage>
</organism>
<name>A0ABP7RGD3_9BACT</name>
<dbReference type="SUPFAM" id="SSF49452">
    <property type="entry name" value="Starch-binding domain-like"/>
    <property type="match status" value="1"/>
</dbReference>
<evidence type="ECO:0000313" key="2">
    <source>
        <dbReference type="Proteomes" id="UP001500567"/>
    </source>
</evidence>
<dbReference type="Gene3D" id="2.60.40.1120">
    <property type="entry name" value="Carboxypeptidase-like, regulatory domain"/>
    <property type="match status" value="1"/>
</dbReference>